<keyword evidence="1" id="KW-0472">Membrane</keyword>
<evidence type="ECO:0000259" key="2">
    <source>
        <dbReference type="Pfam" id="PF13239"/>
    </source>
</evidence>
<keyword evidence="1" id="KW-1133">Transmembrane helix</keyword>
<evidence type="ECO:0000256" key="1">
    <source>
        <dbReference type="SAM" id="Phobius"/>
    </source>
</evidence>
<keyword evidence="1" id="KW-0812">Transmembrane</keyword>
<organism evidence="3 4">
    <name type="scientific">Lutibacter aestuarii</name>
    <dbReference type="NCBI Taxonomy" id="861111"/>
    <lineage>
        <taxon>Bacteria</taxon>
        <taxon>Pseudomonadati</taxon>
        <taxon>Bacteroidota</taxon>
        <taxon>Flavobacteriia</taxon>
        <taxon>Flavobacteriales</taxon>
        <taxon>Flavobacteriaceae</taxon>
        <taxon>Lutibacter</taxon>
    </lineage>
</organism>
<feature type="domain" description="2TM" evidence="2">
    <location>
        <begin position="11"/>
        <end position="90"/>
    </location>
</feature>
<evidence type="ECO:0000313" key="3">
    <source>
        <dbReference type="EMBL" id="MFD0760675.1"/>
    </source>
</evidence>
<proteinExistence type="predicted"/>
<feature type="transmembrane region" description="Helical" evidence="1">
    <location>
        <begin position="22"/>
        <end position="39"/>
    </location>
</feature>
<keyword evidence="4" id="KW-1185">Reference proteome</keyword>
<feature type="transmembrane region" description="Helical" evidence="1">
    <location>
        <begin position="51"/>
        <end position="72"/>
    </location>
</feature>
<dbReference type="EMBL" id="JBHTIC010000002">
    <property type="protein sequence ID" value="MFD0760675.1"/>
    <property type="molecule type" value="Genomic_DNA"/>
</dbReference>
<dbReference type="InterPro" id="IPR025698">
    <property type="entry name" value="2TM_dom"/>
</dbReference>
<dbReference type="Proteomes" id="UP001597032">
    <property type="component" value="Unassembled WGS sequence"/>
</dbReference>
<dbReference type="Pfam" id="PF13239">
    <property type="entry name" value="2TM"/>
    <property type="match status" value="1"/>
</dbReference>
<gene>
    <name evidence="3" type="ORF">ACFQZW_01120</name>
</gene>
<name>A0ABW2Z706_9FLAO</name>
<comment type="caution">
    <text evidence="3">The sequence shown here is derived from an EMBL/GenBank/DDBJ whole genome shotgun (WGS) entry which is preliminary data.</text>
</comment>
<evidence type="ECO:0000313" key="4">
    <source>
        <dbReference type="Proteomes" id="UP001597032"/>
    </source>
</evidence>
<sequence length="134" mass="16419">MNNEQHELYENARNRIKQKKRLYFHFVVFLIGSVFLIITNKVLNIGEQYDWFVWAILLWFFLWILHFVNVFFTHPFMGKEWERKQTEKLVHKQELRIAKLEKELIKEADLKLESEQYASTLKKKENSQKNSNQE</sequence>
<accession>A0ABW2Z706</accession>
<dbReference type="RefSeq" id="WP_298263736.1">
    <property type="nucleotide sequence ID" value="NZ_JBHTIC010000002.1"/>
</dbReference>
<protein>
    <submittedName>
        <fullName evidence="3">2TM domain-containing protein</fullName>
    </submittedName>
</protein>
<reference evidence="4" key="1">
    <citation type="journal article" date="2019" name="Int. J. Syst. Evol. Microbiol.">
        <title>The Global Catalogue of Microorganisms (GCM) 10K type strain sequencing project: providing services to taxonomists for standard genome sequencing and annotation.</title>
        <authorList>
            <consortium name="The Broad Institute Genomics Platform"/>
            <consortium name="The Broad Institute Genome Sequencing Center for Infectious Disease"/>
            <person name="Wu L."/>
            <person name="Ma J."/>
        </authorList>
    </citation>
    <scope>NUCLEOTIDE SEQUENCE [LARGE SCALE GENOMIC DNA]</scope>
    <source>
        <strain evidence="4">CCUG 60022</strain>
    </source>
</reference>